<accession>G6ED53</accession>
<dbReference type="KEGG" id="npn:JI59_08720"/>
<dbReference type="CDD" id="cd06558">
    <property type="entry name" value="crotonase-like"/>
    <property type="match status" value="1"/>
</dbReference>
<evidence type="ECO:0000256" key="1">
    <source>
        <dbReference type="ARBA" id="ARBA00005254"/>
    </source>
</evidence>
<sequence>MTDDLVLRNEADGILELVLNRPDKLNALTRSMFDAIAQAVADLRERPDLKVMLIRGKGRYFCAGVDLTDPQGGPGFGESPTGARTWMRRDLMGGMHSLYEEMERIEKPIVIAHHATCVGGGLEMSLSCDFRLASQSAAYWFPEMQLGMLPLSNGVGRLTRIIGAHWARWMVLANEKVSAERALTMGLVHDVYPDDVFEERVRAFCIKLAGFPTEVMAAGKLALEMVEDLPADQARQLERLTFSSLAFTPDQKAMSKKMVDKLSGQKS</sequence>
<dbReference type="InterPro" id="IPR001753">
    <property type="entry name" value="Enoyl-CoA_hydra/iso"/>
</dbReference>
<dbReference type="EMBL" id="AGFM01000031">
    <property type="protein sequence ID" value="EHJ60765.1"/>
    <property type="molecule type" value="Genomic_DNA"/>
</dbReference>
<comment type="caution">
    <text evidence="2">The sequence shown here is derived from an EMBL/GenBank/DDBJ whole genome shotgun (WGS) entry which is preliminary data.</text>
</comment>
<dbReference type="Proteomes" id="UP000004030">
    <property type="component" value="Unassembled WGS sequence"/>
</dbReference>
<name>G6ED53_9SPHN</name>
<gene>
    <name evidence="2" type="ORF">NSU_2274</name>
</gene>
<proteinExistence type="inferred from homology"/>
<evidence type="ECO:0008006" key="4">
    <source>
        <dbReference type="Google" id="ProtNLM"/>
    </source>
</evidence>
<dbReference type="PATRIC" id="fig|1088721.3.peg.2253"/>
<dbReference type="PANTHER" id="PTHR43802:SF1">
    <property type="entry name" value="IP11341P-RELATED"/>
    <property type="match status" value="1"/>
</dbReference>
<dbReference type="Pfam" id="PF00378">
    <property type="entry name" value="ECH_1"/>
    <property type="match status" value="1"/>
</dbReference>
<organism evidence="2 3">
    <name type="scientific">Novosphingobium pentaromativorans US6-1</name>
    <dbReference type="NCBI Taxonomy" id="1088721"/>
    <lineage>
        <taxon>Bacteria</taxon>
        <taxon>Pseudomonadati</taxon>
        <taxon>Pseudomonadota</taxon>
        <taxon>Alphaproteobacteria</taxon>
        <taxon>Sphingomonadales</taxon>
        <taxon>Sphingomonadaceae</taxon>
        <taxon>Novosphingobium</taxon>
    </lineage>
</organism>
<dbReference type="RefSeq" id="WP_007013189.1">
    <property type="nucleotide sequence ID" value="NZ_AGFM01000031.1"/>
</dbReference>
<evidence type="ECO:0000313" key="2">
    <source>
        <dbReference type="EMBL" id="EHJ60765.1"/>
    </source>
</evidence>
<evidence type="ECO:0000313" key="3">
    <source>
        <dbReference type="Proteomes" id="UP000004030"/>
    </source>
</evidence>
<dbReference type="STRING" id="1088721.JI59_08720"/>
<dbReference type="PANTHER" id="PTHR43802">
    <property type="entry name" value="ENOYL-COA HYDRATASE"/>
    <property type="match status" value="1"/>
</dbReference>
<dbReference type="SUPFAM" id="SSF52096">
    <property type="entry name" value="ClpP/crotonase"/>
    <property type="match status" value="1"/>
</dbReference>
<comment type="similarity">
    <text evidence="1">Belongs to the enoyl-CoA hydratase/isomerase family.</text>
</comment>
<protein>
    <recommendedName>
        <fullName evidence="4">Enoyl-CoA hydratase/isomerase</fullName>
    </recommendedName>
</protein>
<dbReference type="eggNOG" id="COG1024">
    <property type="taxonomic scope" value="Bacteria"/>
</dbReference>
<keyword evidence="3" id="KW-1185">Reference proteome</keyword>
<dbReference type="AlphaFoldDB" id="G6ED53"/>
<reference evidence="2 3" key="1">
    <citation type="journal article" date="2012" name="J. Bacteriol.">
        <title>Genome sequence of benzo(a)pyrene-degrading bacterium Novosphingobium pentaromativorans US6-1.</title>
        <authorList>
            <person name="Luo Y.R."/>
            <person name="Kang S.G."/>
            <person name="Kim S.J."/>
            <person name="Kim M.R."/>
            <person name="Li N."/>
            <person name="Lee J.H."/>
            <person name="Kwon K.K."/>
        </authorList>
    </citation>
    <scope>NUCLEOTIDE SEQUENCE [LARGE SCALE GENOMIC DNA]</scope>
    <source>
        <strain evidence="2 3">US6-1</strain>
    </source>
</reference>
<dbReference type="InterPro" id="IPR029045">
    <property type="entry name" value="ClpP/crotonase-like_dom_sf"/>
</dbReference>
<dbReference type="GO" id="GO:0003824">
    <property type="term" value="F:catalytic activity"/>
    <property type="evidence" value="ECO:0007669"/>
    <property type="project" value="UniProtKB-ARBA"/>
</dbReference>
<dbReference type="Gene3D" id="3.90.226.10">
    <property type="entry name" value="2-enoyl-CoA Hydratase, Chain A, domain 1"/>
    <property type="match status" value="1"/>
</dbReference>